<evidence type="ECO:0000313" key="3">
    <source>
        <dbReference type="Proteomes" id="UP000253999"/>
    </source>
</evidence>
<feature type="domain" description="Helix-turn-helix" evidence="1">
    <location>
        <begin position="12"/>
        <end position="59"/>
    </location>
</feature>
<comment type="caution">
    <text evidence="2">The sequence shown here is derived from an EMBL/GenBank/DDBJ whole genome shotgun (WGS) entry which is preliminary data.</text>
</comment>
<dbReference type="InterPro" id="IPR041657">
    <property type="entry name" value="HTH_17"/>
</dbReference>
<dbReference type="SUPFAM" id="SSF46955">
    <property type="entry name" value="Putative DNA-binding domain"/>
    <property type="match status" value="1"/>
</dbReference>
<dbReference type="RefSeq" id="WP_111312499.1">
    <property type="nucleotide sequence ID" value="NZ_QEQD01000002.1"/>
</dbReference>
<dbReference type="Gene3D" id="1.10.238.160">
    <property type="match status" value="1"/>
</dbReference>
<dbReference type="EMBL" id="QEQD01000002">
    <property type="protein sequence ID" value="RDF05281.1"/>
    <property type="molecule type" value="Genomic_DNA"/>
</dbReference>
<name>A0A369ZIH1_HAEPH</name>
<dbReference type="InterPro" id="IPR009061">
    <property type="entry name" value="DNA-bd_dom_put_sf"/>
</dbReference>
<proteinExistence type="predicted"/>
<reference evidence="2 3" key="1">
    <citation type="submission" date="2018-05" db="EMBL/GenBank/DDBJ databases">
        <title>Draft Genome Sequences for a Diverse set of 7 Haemophilus Species.</title>
        <authorList>
            <person name="Nichols M."/>
            <person name="Topaz N."/>
            <person name="Wang X."/>
            <person name="Wang X."/>
            <person name="Boxrud D."/>
        </authorList>
    </citation>
    <scope>NUCLEOTIDE SEQUENCE [LARGE SCALE GENOMIC DNA]</scope>
    <source>
        <strain evidence="2 3">C2010039593</strain>
    </source>
</reference>
<evidence type="ECO:0000313" key="2">
    <source>
        <dbReference type="EMBL" id="RDF05281.1"/>
    </source>
</evidence>
<organism evidence="2 3">
    <name type="scientific">Haemophilus parahaemolyticus</name>
    <dbReference type="NCBI Taxonomy" id="735"/>
    <lineage>
        <taxon>Bacteria</taxon>
        <taxon>Pseudomonadati</taxon>
        <taxon>Pseudomonadota</taxon>
        <taxon>Gammaproteobacteria</taxon>
        <taxon>Pasteurellales</taxon>
        <taxon>Pasteurellaceae</taxon>
        <taxon>Haemophilus</taxon>
    </lineage>
</organism>
<dbReference type="Proteomes" id="UP000253999">
    <property type="component" value="Unassembled WGS sequence"/>
</dbReference>
<protein>
    <submittedName>
        <fullName evidence="2">Helix-turn-helix domain-containing protein</fullName>
    </submittedName>
</protein>
<evidence type="ECO:0000259" key="1">
    <source>
        <dbReference type="Pfam" id="PF12728"/>
    </source>
</evidence>
<accession>A0A369ZIH1</accession>
<dbReference type="AlphaFoldDB" id="A0A369ZIH1"/>
<dbReference type="Pfam" id="PF12728">
    <property type="entry name" value="HTH_17"/>
    <property type="match status" value="1"/>
</dbReference>
<sequence length="76" mass="8738">MENTETSIEKRYTLKELIELSQISRASIYRHIEQGKLSQPEKWGRASRWKASEVQKWLSSFDTGLAEGINPKAKTA</sequence>
<gene>
    <name evidence="2" type="ORF">DPV98_02415</name>
</gene>